<keyword evidence="1" id="KW-0479">Metal-binding</keyword>
<dbReference type="GO" id="GO:0000785">
    <property type="term" value="C:chromatin"/>
    <property type="evidence" value="ECO:0007669"/>
    <property type="project" value="TreeGrafter"/>
</dbReference>
<evidence type="ECO:0000256" key="4">
    <source>
        <dbReference type="ARBA" id="ARBA00022833"/>
    </source>
</evidence>
<proteinExistence type="predicted"/>
<dbReference type="GO" id="GO:0000981">
    <property type="term" value="F:DNA-binding transcription factor activity, RNA polymerase II-specific"/>
    <property type="evidence" value="ECO:0007669"/>
    <property type="project" value="TreeGrafter"/>
</dbReference>
<feature type="region of interest" description="Disordered" evidence="8">
    <location>
        <begin position="558"/>
        <end position="582"/>
    </location>
</feature>
<dbReference type="SMART" id="SM00355">
    <property type="entry name" value="ZnF_C2H2"/>
    <property type="match status" value="3"/>
</dbReference>
<evidence type="ECO:0000256" key="3">
    <source>
        <dbReference type="ARBA" id="ARBA00022771"/>
    </source>
</evidence>
<dbReference type="AlphaFoldDB" id="A0A8H5BQZ3"/>
<feature type="region of interest" description="Disordered" evidence="8">
    <location>
        <begin position="406"/>
        <end position="433"/>
    </location>
</feature>
<feature type="compositionally biased region" description="Gly residues" evidence="8">
    <location>
        <begin position="596"/>
        <end position="609"/>
    </location>
</feature>
<evidence type="ECO:0000313" key="10">
    <source>
        <dbReference type="EMBL" id="KAF5327750.1"/>
    </source>
</evidence>
<comment type="caution">
    <text evidence="10">The sequence shown here is derived from an EMBL/GenBank/DDBJ whole genome shotgun (WGS) entry which is preliminary data.</text>
</comment>
<dbReference type="GO" id="GO:0031519">
    <property type="term" value="C:PcG protein complex"/>
    <property type="evidence" value="ECO:0007669"/>
    <property type="project" value="TreeGrafter"/>
</dbReference>
<dbReference type="InterPro" id="IPR036236">
    <property type="entry name" value="Znf_C2H2_sf"/>
</dbReference>
<dbReference type="OrthoDB" id="4748970at2759"/>
<dbReference type="InterPro" id="IPR013087">
    <property type="entry name" value="Znf_C2H2_type"/>
</dbReference>
<keyword evidence="3 7" id="KW-0863">Zinc-finger</keyword>
<dbReference type="GO" id="GO:0000978">
    <property type="term" value="F:RNA polymerase II cis-regulatory region sequence-specific DNA binding"/>
    <property type="evidence" value="ECO:0007669"/>
    <property type="project" value="TreeGrafter"/>
</dbReference>
<evidence type="ECO:0000313" key="11">
    <source>
        <dbReference type="Proteomes" id="UP000567179"/>
    </source>
</evidence>
<dbReference type="SUPFAM" id="SSF57667">
    <property type="entry name" value="beta-beta-alpha zinc fingers"/>
    <property type="match status" value="1"/>
</dbReference>
<dbReference type="PANTHER" id="PTHR14003:SF19">
    <property type="entry name" value="YY2 TRANSCRIPTION FACTOR"/>
    <property type="match status" value="1"/>
</dbReference>
<evidence type="ECO:0000256" key="5">
    <source>
        <dbReference type="ARBA" id="ARBA00023015"/>
    </source>
</evidence>
<organism evidence="10 11">
    <name type="scientific">Psilocybe cf. subviscida</name>
    <dbReference type="NCBI Taxonomy" id="2480587"/>
    <lineage>
        <taxon>Eukaryota</taxon>
        <taxon>Fungi</taxon>
        <taxon>Dikarya</taxon>
        <taxon>Basidiomycota</taxon>
        <taxon>Agaricomycotina</taxon>
        <taxon>Agaricomycetes</taxon>
        <taxon>Agaricomycetidae</taxon>
        <taxon>Agaricales</taxon>
        <taxon>Agaricineae</taxon>
        <taxon>Strophariaceae</taxon>
        <taxon>Psilocybe</taxon>
    </lineage>
</organism>
<keyword evidence="6" id="KW-0804">Transcription</keyword>
<feature type="domain" description="C2H2-type" evidence="9">
    <location>
        <begin position="519"/>
        <end position="546"/>
    </location>
</feature>
<feature type="domain" description="C2H2-type" evidence="9">
    <location>
        <begin position="459"/>
        <end position="488"/>
    </location>
</feature>
<feature type="compositionally biased region" description="Gly residues" evidence="8">
    <location>
        <begin position="618"/>
        <end position="627"/>
    </location>
</feature>
<dbReference type="Pfam" id="PF13912">
    <property type="entry name" value="zf-C2H2_6"/>
    <property type="match status" value="1"/>
</dbReference>
<feature type="compositionally biased region" description="Low complexity" evidence="8">
    <location>
        <begin position="238"/>
        <end position="277"/>
    </location>
</feature>
<evidence type="ECO:0000256" key="6">
    <source>
        <dbReference type="ARBA" id="ARBA00023163"/>
    </source>
</evidence>
<dbReference type="EMBL" id="JAACJJ010000014">
    <property type="protein sequence ID" value="KAF5327750.1"/>
    <property type="molecule type" value="Genomic_DNA"/>
</dbReference>
<dbReference type="Proteomes" id="UP000567179">
    <property type="component" value="Unassembled WGS sequence"/>
</dbReference>
<feature type="region of interest" description="Disordered" evidence="8">
    <location>
        <begin position="114"/>
        <end position="140"/>
    </location>
</feature>
<evidence type="ECO:0000256" key="7">
    <source>
        <dbReference type="PROSITE-ProRule" id="PRU00042"/>
    </source>
</evidence>
<dbReference type="GO" id="GO:0005667">
    <property type="term" value="C:transcription regulator complex"/>
    <property type="evidence" value="ECO:0007669"/>
    <property type="project" value="TreeGrafter"/>
</dbReference>
<sequence length="676" mass="69976">MRQQPSGSRGVSPYGGSQRGVSPYLSGQQAGFASGDRSDPNLGQNGGFNAAGSANLFDQSLQQGQSSMHSPPLGPPSMQTVQQAAQAALLNQQQLNQARAQAQAQAQAQVQQQQAAAEEAERNQNRLSGTPGQWTSQGGYSGYAAQQARVAAQQQQQQAVEVQQRQQQQLANFQFGASSQNSLAAPPRGGAPGGHRVTRSDVVVGMLPSGAQGGFATGGSGNTLGMAGYQQPPAHAHSMSLSVSNSSTNPSNGYLSPHHVPSLSTSSVSSSGSLQPPGGRGHYRRASAGSASRAERGAELWTSNSGHLMLPNQRRVSPYPSPNASPRVRYNELDGGDDGLDMSMSNMGMGGGMGGMGMGMPGHLGGGLNLGLPGNGPLGSLGPEIGEPPVSAGYGEEVAIAGRRAYSRSRHDDGASSNGGGDDTSVGNGSAIEGVAKPTVTTGRTANASIARRKQEANFACTIPGCNSTFTRGFNLKGHLRSHFEQKPYKCHWPGCGKGFARQHDCKRHEQLHSNFRPFECDGCKKQFARMDALNRHLRSEAGAECAKVVEAARAAGTASGYTTSDQDLNAGQQLMDSDSGDAAAWDAIEDVQMGGGVLDESGAGGPGRGAAARRGGRSGARGGGRAGTRSSKIEDDGDFGLPPPPPLHLQSRPPPRRRGTGSSGMMADDEPYVQL</sequence>
<dbReference type="FunFam" id="3.30.160.60:FF:000032">
    <property type="entry name" value="Krueppel-like factor 4"/>
    <property type="match status" value="1"/>
</dbReference>
<keyword evidence="5" id="KW-0805">Transcription regulation</keyword>
<evidence type="ECO:0000256" key="1">
    <source>
        <dbReference type="ARBA" id="ARBA00022723"/>
    </source>
</evidence>
<feature type="domain" description="C2H2-type" evidence="9">
    <location>
        <begin position="489"/>
        <end position="518"/>
    </location>
</feature>
<feature type="compositionally biased region" description="Polar residues" evidence="8">
    <location>
        <begin position="560"/>
        <end position="576"/>
    </location>
</feature>
<evidence type="ECO:0000259" key="9">
    <source>
        <dbReference type="PROSITE" id="PS50157"/>
    </source>
</evidence>
<feature type="region of interest" description="Disordered" evidence="8">
    <location>
        <begin position="1"/>
        <end position="85"/>
    </location>
</feature>
<accession>A0A8H5BQZ3</accession>
<feature type="compositionally biased region" description="Polar residues" evidence="8">
    <location>
        <begin position="56"/>
        <end position="69"/>
    </location>
</feature>
<dbReference type="Gene3D" id="3.30.160.60">
    <property type="entry name" value="Classic Zinc Finger"/>
    <property type="match status" value="3"/>
</dbReference>
<dbReference type="PROSITE" id="PS00028">
    <property type="entry name" value="ZINC_FINGER_C2H2_1"/>
    <property type="match status" value="2"/>
</dbReference>
<gene>
    <name evidence="10" type="ORF">D9619_004734</name>
</gene>
<keyword evidence="11" id="KW-1185">Reference proteome</keyword>
<feature type="compositionally biased region" description="Polar residues" evidence="8">
    <location>
        <begin position="128"/>
        <end position="138"/>
    </location>
</feature>
<keyword evidence="4" id="KW-0862">Zinc</keyword>
<name>A0A8H5BQZ3_9AGAR</name>
<evidence type="ECO:0000256" key="2">
    <source>
        <dbReference type="ARBA" id="ARBA00022737"/>
    </source>
</evidence>
<keyword evidence="2" id="KW-0677">Repeat</keyword>
<protein>
    <recommendedName>
        <fullName evidence="9">C2H2-type domain-containing protein</fullName>
    </recommendedName>
</protein>
<dbReference type="GO" id="GO:0008270">
    <property type="term" value="F:zinc ion binding"/>
    <property type="evidence" value="ECO:0007669"/>
    <property type="project" value="UniProtKB-KW"/>
</dbReference>
<feature type="region of interest" description="Disordered" evidence="8">
    <location>
        <begin position="596"/>
        <end position="676"/>
    </location>
</feature>
<dbReference type="PROSITE" id="PS50157">
    <property type="entry name" value="ZINC_FINGER_C2H2_2"/>
    <property type="match status" value="3"/>
</dbReference>
<reference evidence="10 11" key="1">
    <citation type="journal article" date="2020" name="ISME J.">
        <title>Uncovering the hidden diversity of litter-decomposition mechanisms in mushroom-forming fungi.</title>
        <authorList>
            <person name="Floudas D."/>
            <person name="Bentzer J."/>
            <person name="Ahren D."/>
            <person name="Johansson T."/>
            <person name="Persson P."/>
            <person name="Tunlid A."/>
        </authorList>
    </citation>
    <scope>NUCLEOTIDE SEQUENCE [LARGE SCALE GENOMIC DNA]</scope>
    <source>
        <strain evidence="10 11">CBS 101986</strain>
    </source>
</reference>
<evidence type="ECO:0000256" key="8">
    <source>
        <dbReference type="SAM" id="MobiDB-lite"/>
    </source>
</evidence>
<dbReference type="PANTHER" id="PTHR14003">
    <property type="entry name" value="TRANSCRIPTIONAL REPRESSOR PROTEIN YY"/>
    <property type="match status" value="1"/>
</dbReference>
<feature type="region of interest" description="Disordered" evidence="8">
    <location>
        <begin position="224"/>
        <end position="327"/>
    </location>
</feature>